<feature type="transmembrane region" description="Helical" evidence="10">
    <location>
        <begin position="46"/>
        <end position="73"/>
    </location>
</feature>
<evidence type="ECO:0000256" key="6">
    <source>
        <dbReference type="ARBA" id="ARBA00022692"/>
    </source>
</evidence>
<dbReference type="InterPro" id="IPR051327">
    <property type="entry name" value="MATE_MepA_subfamily"/>
</dbReference>
<keyword evidence="5" id="KW-1003">Cell membrane</keyword>
<dbReference type="OrthoDB" id="9811110at2"/>
<dbReference type="GO" id="GO:0042910">
    <property type="term" value="F:xenobiotic transmembrane transporter activity"/>
    <property type="evidence" value="ECO:0007669"/>
    <property type="project" value="InterPro"/>
</dbReference>
<keyword evidence="4" id="KW-0813">Transport</keyword>
<feature type="transmembrane region" description="Helical" evidence="10">
    <location>
        <begin position="137"/>
        <end position="154"/>
    </location>
</feature>
<evidence type="ECO:0000256" key="7">
    <source>
        <dbReference type="ARBA" id="ARBA00022989"/>
    </source>
</evidence>
<feature type="transmembrane region" description="Helical" evidence="10">
    <location>
        <begin position="246"/>
        <end position="266"/>
    </location>
</feature>
<sequence>MKQQSIRLGTEKIPKLLLNLSMPAFIGMFVHSLYNVMDAVFIARGVGTIGVAALSIAFPIQMIIGGVAATFGIGGASIISRRLGAKRVEEANQVFGHIIWLLLFFSALLMISALLFLEPMLKAFGATETILPFAADYLGIILMGSMFLSFAMGTNNVVRSEGNAKIAMYTMIVSAGMNMLLNPLFIFGLNMGIKGAALATIISQSLAALWLLKYFLSGKSSLSLNWIWLPQFGTVKKIIQIGLPTFINMSASSLMFITVNWVLVVYSGEIQIAIFGILNRLITFSSMPILGIVQGMQPIIGFNYGAGAMARVKRTFQLCVFVATAVAVTTWAIFMAFPSFFLGIFSTDPAVVTNGVNALRLSFLAVPVIGLSIVVGGMYQALGKAKKAFILSMSRPILFLIPLVLILPQFLDVTGVWLAFALADGLSFLLAGILFFRERQTLFTHEPEESAEKHEAVQAR</sequence>
<dbReference type="NCBIfam" id="TIGR00797">
    <property type="entry name" value="matE"/>
    <property type="match status" value="1"/>
</dbReference>
<comment type="subcellular location">
    <subcellularLocation>
        <location evidence="1">Cell membrane</location>
        <topology evidence="1">Multi-pass membrane protein</topology>
    </subcellularLocation>
</comment>
<dbReference type="PANTHER" id="PTHR43823:SF3">
    <property type="entry name" value="MULTIDRUG EXPORT PROTEIN MEPA"/>
    <property type="match status" value="1"/>
</dbReference>
<dbReference type="InterPro" id="IPR048279">
    <property type="entry name" value="MdtK-like"/>
</dbReference>
<evidence type="ECO:0000256" key="4">
    <source>
        <dbReference type="ARBA" id="ARBA00022448"/>
    </source>
</evidence>
<evidence type="ECO:0000256" key="8">
    <source>
        <dbReference type="ARBA" id="ARBA00023136"/>
    </source>
</evidence>
<feature type="transmembrane region" description="Helical" evidence="10">
    <location>
        <begin position="318"/>
        <end position="341"/>
    </location>
</feature>
<feature type="transmembrane region" description="Helical" evidence="10">
    <location>
        <begin position="417"/>
        <end position="436"/>
    </location>
</feature>
<feature type="transmembrane region" description="Helical" evidence="10">
    <location>
        <begin position="94"/>
        <end position="117"/>
    </location>
</feature>
<dbReference type="CDD" id="cd13143">
    <property type="entry name" value="MATE_MepA_like"/>
    <property type="match status" value="1"/>
</dbReference>
<keyword evidence="9" id="KW-0046">Antibiotic resistance</keyword>
<evidence type="ECO:0000256" key="10">
    <source>
        <dbReference type="SAM" id="Phobius"/>
    </source>
</evidence>
<evidence type="ECO:0000256" key="5">
    <source>
        <dbReference type="ARBA" id="ARBA00022475"/>
    </source>
</evidence>
<gene>
    <name evidence="11" type="ORF">SAMN05421736_11237</name>
</gene>
<dbReference type="PANTHER" id="PTHR43823">
    <property type="entry name" value="SPORULATION PROTEIN YKVU"/>
    <property type="match status" value="1"/>
</dbReference>
<dbReference type="InterPro" id="IPR002528">
    <property type="entry name" value="MATE_fam"/>
</dbReference>
<dbReference type="STRING" id="1503961.SAMN05421736_11237"/>
<dbReference type="InterPro" id="IPR045070">
    <property type="entry name" value="MATE_MepA-like"/>
</dbReference>
<evidence type="ECO:0000313" key="12">
    <source>
        <dbReference type="Proteomes" id="UP000198935"/>
    </source>
</evidence>
<keyword evidence="8 10" id="KW-0472">Membrane</keyword>
<protein>
    <recommendedName>
        <fullName evidence="3">Multidrug export protein MepA</fullName>
    </recommendedName>
</protein>
<dbReference type="EMBL" id="FNPI01000012">
    <property type="protein sequence ID" value="SDZ41455.1"/>
    <property type="molecule type" value="Genomic_DNA"/>
</dbReference>
<evidence type="ECO:0000256" key="2">
    <source>
        <dbReference type="ARBA" id="ARBA00008417"/>
    </source>
</evidence>
<evidence type="ECO:0000313" key="11">
    <source>
        <dbReference type="EMBL" id="SDZ41455.1"/>
    </source>
</evidence>
<dbReference type="PIRSF" id="PIRSF006603">
    <property type="entry name" value="DinF"/>
    <property type="match status" value="1"/>
</dbReference>
<evidence type="ECO:0000256" key="3">
    <source>
        <dbReference type="ARBA" id="ARBA00022106"/>
    </source>
</evidence>
<dbReference type="Pfam" id="PF01554">
    <property type="entry name" value="MatE"/>
    <property type="match status" value="2"/>
</dbReference>
<evidence type="ECO:0000256" key="1">
    <source>
        <dbReference type="ARBA" id="ARBA00004651"/>
    </source>
</evidence>
<dbReference type="GO" id="GO:0015297">
    <property type="term" value="F:antiporter activity"/>
    <property type="evidence" value="ECO:0007669"/>
    <property type="project" value="InterPro"/>
</dbReference>
<dbReference type="AlphaFoldDB" id="A0A1H3SVA1"/>
<reference evidence="12" key="1">
    <citation type="submission" date="2016-10" db="EMBL/GenBank/DDBJ databases">
        <authorList>
            <person name="Varghese N."/>
            <person name="Submissions S."/>
        </authorList>
    </citation>
    <scope>NUCLEOTIDE SEQUENCE [LARGE SCALE GENOMIC DNA]</scope>
    <source>
        <strain evidence="12">SP</strain>
    </source>
</reference>
<proteinExistence type="inferred from homology"/>
<keyword evidence="7 10" id="KW-1133">Transmembrane helix</keyword>
<comment type="similarity">
    <text evidence="2">Belongs to the multi antimicrobial extrusion (MATE) (TC 2.A.66.1) family. MepA subfamily.</text>
</comment>
<keyword evidence="6 10" id="KW-0812">Transmembrane</keyword>
<name>A0A1H3SVA1_9BACI</name>
<accession>A0A1H3SVA1</accession>
<feature type="transmembrane region" description="Helical" evidence="10">
    <location>
        <begin position="389"/>
        <end position="411"/>
    </location>
</feature>
<dbReference type="Proteomes" id="UP000198935">
    <property type="component" value="Unassembled WGS sequence"/>
</dbReference>
<feature type="transmembrane region" description="Helical" evidence="10">
    <location>
        <begin position="16"/>
        <end position="34"/>
    </location>
</feature>
<evidence type="ECO:0000256" key="9">
    <source>
        <dbReference type="ARBA" id="ARBA00023251"/>
    </source>
</evidence>
<organism evidence="11 12">
    <name type="scientific">Evansella caseinilytica</name>
    <dbReference type="NCBI Taxonomy" id="1503961"/>
    <lineage>
        <taxon>Bacteria</taxon>
        <taxon>Bacillati</taxon>
        <taxon>Bacillota</taxon>
        <taxon>Bacilli</taxon>
        <taxon>Bacillales</taxon>
        <taxon>Bacillaceae</taxon>
        <taxon>Evansella</taxon>
    </lineage>
</organism>
<feature type="transmembrane region" description="Helical" evidence="10">
    <location>
        <begin position="361"/>
        <end position="382"/>
    </location>
</feature>
<dbReference type="GO" id="GO:0046677">
    <property type="term" value="P:response to antibiotic"/>
    <property type="evidence" value="ECO:0007669"/>
    <property type="project" value="UniProtKB-KW"/>
</dbReference>
<keyword evidence="12" id="KW-1185">Reference proteome</keyword>
<dbReference type="GO" id="GO:0005886">
    <property type="term" value="C:plasma membrane"/>
    <property type="evidence" value="ECO:0007669"/>
    <property type="project" value="UniProtKB-SubCell"/>
</dbReference>